<dbReference type="GO" id="GO:0008168">
    <property type="term" value="F:methyltransferase activity"/>
    <property type="evidence" value="ECO:0007669"/>
    <property type="project" value="UniProtKB-KW"/>
</dbReference>
<gene>
    <name evidence="3" type="ORF">IAD22_01150</name>
</gene>
<accession>A0A9D1LX25</accession>
<sequence length="249" mass="28700">MASYGVFADYYDSLTENVEYLRRADYITEVFERLNHNMGLSLDLACGTGSLTIELFKKGVDIYGIDGSYDMLAQAKEKADELGLDILFLCQKMENIDLYGTIDTCICTLDSINHLVKKEKVQKTFDKVSLFMNKGGYFLFDVNSLYKHQQVLGNNTFVYDTDDVFCVWQNSLSENNVVNIQLDFFCAMENGKDYRRYSENFSERAYSHEEIEEMLHNSGFETAAVYGDLSFEPPKPEEQRIIYVARKVK</sequence>
<dbReference type="PANTHER" id="PTHR43861">
    <property type="entry name" value="TRANS-ACONITATE 2-METHYLTRANSFERASE-RELATED"/>
    <property type="match status" value="1"/>
</dbReference>
<evidence type="ECO:0000259" key="2">
    <source>
        <dbReference type="Pfam" id="PF13649"/>
    </source>
</evidence>
<reference evidence="3" key="1">
    <citation type="submission" date="2020-10" db="EMBL/GenBank/DDBJ databases">
        <authorList>
            <person name="Gilroy R."/>
        </authorList>
    </citation>
    <scope>NUCLEOTIDE SEQUENCE</scope>
    <source>
        <strain evidence="3">ChiGjej1B1-1684</strain>
    </source>
</reference>
<evidence type="ECO:0000313" key="3">
    <source>
        <dbReference type="EMBL" id="HIU49608.1"/>
    </source>
</evidence>
<dbReference type="Pfam" id="PF13649">
    <property type="entry name" value="Methyltransf_25"/>
    <property type="match status" value="1"/>
</dbReference>
<feature type="domain" description="Methyltransferase" evidence="2">
    <location>
        <begin position="42"/>
        <end position="136"/>
    </location>
</feature>
<organism evidence="3 4">
    <name type="scientific">Candidatus Limousia pullorum</name>
    <dbReference type="NCBI Taxonomy" id="2840860"/>
    <lineage>
        <taxon>Bacteria</taxon>
        <taxon>Bacillati</taxon>
        <taxon>Bacillota</taxon>
        <taxon>Clostridia</taxon>
        <taxon>Eubacteriales</taxon>
        <taxon>Oscillospiraceae</taxon>
        <taxon>Oscillospiraceae incertae sedis</taxon>
        <taxon>Candidatus Limousia</taxon>
    </lineage>
</organism>
<dbReference type="InterPro" id="IPR041698">
    <property type="entry name" value="Methyltransf_25"/>
</dbReference>
<dbReference type="SUPFAM" id="SSF53335">
    <property type="entry name" value="S-adenosyl-L-methionine-dependent methyltransferases"/>
    <property type="match status" value="1"/>
</dbReference>
<keyword evidence="1" id="KW-0808">Transferase</keyword>
<evidence type="ECO:0000313" key="4">
    <source>
        <dbReference type="Proteomes" id="UP000824118"/>
    </source>
</evidence>
<protein>
    <submittedName>
        <fullName evidence="3">Class I SAM-dependent methyltransferase</fullName>
    </submittedName>
</protein>
<dbReference type="CDD" id="cd02440">
    <property type="entry name" value="AdoMet_MTases"/>
    <property type="match status" value="1"/>
</dbReference>
<dbReference type="Gene3D" id="2.20.25.110">
    <property type="entry name" value="S-adenosyl-L-methionine-dependent methyltransferases"/>
    <property type="match status" value="1"/>
</dbReference>
<reference evidence="3" key="2">
    <citation type="journal article" date="2021" name="PeerJ">
        <title>Extensive microbial diversity within the chicken gut microbiome revealed by metagenomics and culture.</title>
        <authorList>
            <person name="Gilroy R."/>
            <person name="Ravi A."/>
            <person name="Getino M."/>
            <person name="Pursley I."/>
            <person name="Horton D.L."/>
            <person name="Alikhan N.F."/>
            <person name="Baker D."/>
            <person name="Gharbi K."/>
            <person name="Hall N."/>
            <person name="Watson M."/>
            <person name="Adriaenssens E.M."/>
            <person name="Foster-Nyarko E."/>
            <person name="Jarju S."/>
            <person name="Secka A."/>
            <person name="Antonio M."/>
            <person name="Oren A."/>
            <person name="Chaudhuri R.R."/>
            <person name="La Ragione R."/>
            <person name="Hildebrand F."/>
            <person name="Pallen M.J."/>
        </authorList>
    </citation>
    <scope>NUCLEOTIDE SEQUENCE</scope>
    <source>
        <strain evidence="3">ChiGjej1B1-1684</strain>
    </source>
</reference>
<name>A0A9D1LX25_9FIRM</name>
<dbReference type="Proteomes" id="UP000824118">
    <property type="component" value="Unassembled WGS sequence"/>
</dbReference>
<dbReference type="EMBL" id="DVNG01000015">
    <property type="protein sequence ID" value="HIU49608.1"/>
    <property type="molecule type" value="Genomic_DNA"/>
</dbReference>
<comment type="caution">
    <text evidence="3">The sequence shown here is derived from an EMBL/GenBank/DDBJ whole genome shotgun (WGS) entry which is preliminary data.</text>
</comment>
<proteinExistence type="predicted"/>
<dbReference type="Gene3D" id="3.40.50.150">
    <property type="entry name" value="Vaccinia Virus protein VP39"/>
    <property type="match status" value="1"/>
</dbReference>
<dbReference type="InterPro" id="IPR029063">
    <property type="entry name" value="SAM-dependent_MTases_sf"/>
</dbReference>
<dbReference type="AlphaFoldDB" id="A0A9D1LX25"/>
<dbReference type="GO" id="GO:0032259">
    <property type="term" value="P:methylation"/>
    <property type="evidence" value="ECO:0007669"/>
    <property type="project" value="UniProtKB-KW"/>
</dbReference>
<evidence type="ECO:0000256" key="1">
    <source>
        <dbReference type="ARBA" id="ARBA00022679"/>
    </source>
</evidence>
<keyword evidence="3" id="KW-0489">Methyltransferase</keyword>